<evidence type="ECO:0000259" key="4">
    <source>
        <dbReference type="PROSITE" id="PS51203"/>
    </source>
</evidence>
<evidence type="ECO:0000256" key="1">
    <source>
        <dbReference type="ARBA" id="ARBA00008509"/>
    </source>
</evidence>
<evidence type="ECO:0000259" key="3">
    <source>
        <dbReference type="PROSITE" id="PS51048"/>
    </source>
</evidence>
<dbReference type="Gene3D" id="2.60.40.790">
    <property type="match status" value="1"/>
</dbReference>
<dbReference type="SUPFAM" id="SSF48452">
    <property type="entry name" value="TPR-like"/>
    <property type="match status" value="1"/>
</dbReference>
<feature type="compositionally biased region" description="Basic and acidic residues" evidence="2">
    <location>
        <begin position="200"/>
        <end position="219"/>
    </location>
</feature>
<feature type="compositionally biased region" description="Polar residues" evidence="2">
    <location>
        <begin position="352"/>
        <end position="364"/>
    </location>
</feature>
<evidence type="ECO:0000313" key="6">
    <source>
        <dbReference type="Proteomes" id="UP001174691"/>
    </source>
</evidence>
<dbReference type="Proteomes" id="UP001174691">
    <property type="component" value="Unassembled WGS sequence"/>
</dbReference>
<feature type="region of interest" description="Disordered" evidence="2">
    <location>
        <begin position="180"/>
        <end position="246"/>
    </location>
</feature>
<gene>
    <name evidence="5" type="ORF">NKR19_g3016</name>
</gene>
<feature type="region of interest" description="Disordered" evidence="2">
    <location>
        <begin position="465"/>
        <end position="499"/>
    </location>
</feature>
<protein>
    <submittedName>
        <fullName evidence="5">SGS-domain-containing protein</fullName>
    </submittedName>
</protein>
<dbReference type="InterPro" id="IPR011990">
    <property type="entry name" value="TPR-like_helical_dom_sf"/>
</dbReference>
<dbReference type="SUPFAM" id="SSF49764">
    <property type="entry name" value="HSP20-like chaperones"/>
    <property type="match status" value="1"/>
</dbReference>
<dbReference type="InterPro" id="IPR007699">
    <property type="entry name" value="SGS_dom"/>
</dbReference>
<comment type="caution">
    <text evidence="5">The sequence shown here is derived from an EMBL/GenBank/DDBJ whole genome shotgun (WGS) entry which is preliminary data.</text>
</comment>
<keyword evidence="6" id="KW-1185">Reference proteome</keyword>
<dbReference type="Pfam" id="PF04969">
    <property type="entry name" value="CS"/>
    <property type="match status" value="1"/>
</dbReference>
<feature type="domain" description="SGS" evidence="3">
    <location>
        <begin position="410"/>
        <end position="499"/>
    </location>
</feature>
<organism evidence="5 6">
    <name type="scientific">Coniochaeta hoffmannii</name>
    <dbReference type="NCBI Taxonomy" id="91930"/>
    <lineage>
        <taxon>Eukaryota</taxon>
        <taxon>Fungi</taxon>
        <taxon>Dikarya</taxon>
        <taxon>Ascomycota</taxon>
        <taxon>Pezizomycotina</taxon>
        <taxon>Sordariomycetes</taxon>
        <taxon>Sordariomycetidae</taxon>
        <taxon>Coniochaetales</taxon>
        <taxon>Coniochaetaceae</taxon>
        <taxon>Coniochaeta</taxon>
    </lineage>
</organism>
<dbReference type="GO" id="GO:0051087">
    <property type="term" value="F:protein-folding chaperone binding"/>
    <property type="evidence" value="ECO:0007669"/>
    <property type="project" value="InterPro"/>
</dbReference>
<dbReference type="AlphaFoldDB" id="A0AA38VYL2"/>
<dbReference type="InterPro" id="IPR008978">
    <property type="entry name" value="HSP20-like_chaperone"/>
</dbReference>
<dbReference type="InterPro" id="IPR044563">
    <property type="entry name" value="Sgt1-like"/>
</dbReference>
<proteinExistence type="inferred from homology"/>
<feature type="domain" description="CS" evidence="4">
    <location>
        <begin position="248"/>
        <end position="346"/>
    </location>
</feature>
<dbReference type="PROSITE" id="PS51203">
    <property type="entry name" value="CS"/>
    <property type="match status" value="1"/>
</dbReference>
<dbReference type="EMBL" id="JANBVN010000032">
    <property type="protein sequence ID" value="KAJ9160655.1"/>
    <property type="molecule type" value="Genomic_DNA"/>
</dbReference>
<dbReference type="PANTHER" id="PTHR45862">
    <property type="entry name" value="PROTEIN SGT1 HOMOLOG"/>
    <property type="match status" value="1"/>
</dbReference>
<dbReference type="Gene3D" id="1.25.40.10">
    <property type="entry name" value="Tetratricopeptide repeat domain"/>
    <property type="match status" value="1"/>
</dbReference>
<dbReference type="Pfam" id="PF05002">
    <property type="entry name" value="SGS"/>
    <property type="match status" value="1"/>
</dbReference>
<comment type="similarity">
    <text evidence="1">Belongs to the SGT1 family.</text>
</comment>
<evidence type="ECO:0000313" key="5">
    <source>
        <dbReference type="EMBL" id="KAJ9160655.1"/>
    </source>
</evidence>
<reference evidence="5" key="1">
    <citation type="submission" date="2022-07" db="EMBL/GenBank/DDBJ databases">
        <title>Fungi with potential for degradation of polypropylene.</title>
        <authorList>
            <person name="Gostincar C."/>
        </authorList>
    </citation>
    <scope>NUCLEOTIDE SEQUENCE</scope>
    <source>
        <strain evidence="5">EXF-13287</strain>
    </source>
</reference>
<feature type="region of interest" description="Disordered" evidence="2">
    <location>
        <begin position="351"/>
        <end position="438"/>
    </location>
</feature>
<accession>A0AA38VYL2</accession>
<name>A0AA38VYL2_9PEZI</name>
<feature type="compositionally biased region" description="Low complexity" evidence="2">
    <location>
        <begin position="376"/>
        <end position="417"/>
    </location>
</feature>
<evidence type="ECO:0000256" key="2">
    <source>
        <dbReference type="SAM" id="MobiDB-lite"/>
    </source>
</evidence>
<dbReference type="CDD" id="cd06466">
    <property type="entry name" value="p23_CS_SGT1_like"/>
    <property type="match status" value="1"/>
</dbReference>
<dbReference type="PROSITE" id="PS51048">
    <property type="entry name" value="SGS"/>
    <property type="match status" value="1"/>
</dbReference>
<dbReference type="InterPro" id="IPR007052">
    <property type="entry name" value="CS_dom"/>
</dbReference>
<sequence>MTTHGQRGVEALKARNYAEALTHLDRAIEESQSPTWLLARSQANQQLGNLPEALRDAELAYHAAAERGSGNSRKQLTDAQYRRAVVLLKMGRYADADCCAKWSQLLCEGRPAREEDGVERQVDGEGFYTVTLAQVKADTAGQPTSGDDVAARAMKSTEASRDWNRAYVWRCQALGKLEGLPRDDPGRKVTVTKHPLRPTLEQKKKTKQEDVKKAADKAPEAPVASAEKEQPKAPVKPMPEPGSVPDEKLKARADFYQTSQTVSISFFVKGVNKEELKADFHDNYVVLHPLPREAAPYVKPGDREAYSTLHLGGNIIPDSSRCTVTPRKIELVLQKAEQGVKWATWGNEVIGQPTQLPDNQSPSTVAEAPSATTPVAKPSQAAPATSTPTTAPKPSSTPAPAAEPAAAAPSYPTSSKTGPKNWDKLVGAEGGEDDDEEGKDVNFFFKQLYKNATPDQQRAMMKSFTESNGTALSTDWDDVGKRKVETVPPEGVEPRKWEA</sequence>